<dbReference type="EMBL" id="JAIWYP010000004">
    <property type="protein sequence ID" value="KAH3837907.1"/>
    <property type="molecule type" value="Genomic_DNA"/>
</dbReference>
<organism evidence="2 3">
    <name type="scientific">Dreissena polymorpha</name>
    <name type="common">Zebra mussel</name>
    <name type="synonym">Mytilus polymorpha</name>
    <dbReference type="NCBI Taxonomy" id="45954"/>
    <lineage>
        <taxon>Eukaryota</taxon>
        <taxon>Metazoa</taxon>
        <taxon>Spiralia</taxon>
        <taxon>Lophotrochozoa</taxon>
        <taxon>Mollusca</taxon>
        <taxon>Bivalvia</taxon>
        <taxon>Autobranchia</taxon>
        <taxon>Heteroconchia</taxon>
        <taxon>Euheterodonta</taxon>
        <taxon>Imparidentia</taxon>
        <taxon>Neoheterodontei</taxon>
        <taxon>Myida</taxon>
        <taxon>Dreissenoidea</taxon>
        <taxon>Dreissenidae</taxon>
        <taxon>Dreissena</taxon>
    </lineage>
</organism>
<name>A0A9D4KDL5_DREPO</name>
<proteinExistence type="predicted"/>
<feature type="compositionally biased region" description="Basic and acidic residues" evidence="1">
    <location>
        <begin position="329"/>
        <end position="347"/>
    </location>
</feature>
<dbReference type="Proteomes" id="UP000828390">
    <property type="component" value="Unassembled WGS sequence"/>
</dbReference>
<keyword evidence="3" id="KW-1185">Reference proteome</keyword>
<protein>
    <submittedName>
        <fullName evidence="2">Uncharacterized protein</fullName>
    </submittedName>
</protein>
<dbReference type="AlphaFoldDB" id="A0A9D4KDL5"/>
<reference evidence="2" key="2">
    <citation type="submission" date="2020-11" db="EMBL/GenBank/DDBJ databases">
        <authorList>
            <person name="McCartney M.A."/>
            <person name="Auch B."/>
            <person name="Kono T."/>
            <person name="Mallez S."/>
            <person name="Becker A."/>
            <person name="Gohl D.M."/>
            <person name="Silverstein K.A.T."/>
            <person name="Koren S."/>
            <person name="Bechman K.B."/>
            <person name="Herman A."/>
            <person name="Abrahante J.E."/>
            <person name="Garbe J."/>
        </authorList>
    </citation>
    <scope>NUCLEOTIDE SEQUENCE</scope>
    <source>
        <strain evidence="2">Duluth1</strain>
        <tissue evidence="2">Whole animal</tissue>
    </source>
</reference>
<accession>A0A9D4KDL5</accession>
<sequence>MMSFGSDTSSIAFYDAFSSNSWTMSPDSDIACSTSYESFGSKSGAMSPNSETTIASSCDSFGSISGRMSRYSDIASTASCDSFGSICSLDPNVWDQEEVSSYKREDLSTEKNNVKRLFYRSLTSQRSSTQIDLGHRPSHARDQRLLIKRDQAQRHFIHREGHSIQNEYQQFRSLMSESGKRAMAQIDSGHGLTYPRERRPLTQREQVKRPLIYKEEYSDPFPTYRKEQILHIPHPIERNYKPFEHREHLNIAHYPNAQESPYFQNVHAQPTYFPRVQEKPTYVAKGHAPDPAFKREHVPDPYHQGKNVQHFSFQRKRLFNERKTVQRLSYPREHEKSPSHLIEKEKPPATQSTQVLIQSVRNGQVHMHLIITLPIQFI</sequence>
<feature type="region of interest" description="Disordered" evidence="1">
    <location>
        <begin position="329"/>
        <end position="350"/>
    </location>
</feature>
<evidence type="ECO:0000256" key="1">
    <source>
        <dbReference type="SAM" id="MobiDB-lite"/>
    </source>
</evidence>
<evidence type="ECO:0000313" key="3">
    <source>
        <dbReference type="Proteomes" id="UP000828390"/>
    </source>
</evidence>
<comment type="caution">
    <text evidence="2">The sequence shown here is derived from an EMBL/GenBank/DDBJ whole genome shotgun (WGS) entry which is preliminary data.</text>
</comment>
<evidence type="ECO:0000313" key="2">
    <source>
        <dbReference type="EMBL" id="KAH3837907.1"/>
    </source>
</evidence>
<reference evidence="2" key="1">
    <citation type="journal article" date="2019" name="bioRxiv">
        <title>The Genome of the Zebra Mussel, Dreissena polymorpha: A Resource for Invasive Species Research.</title>
        <authorList>
            <person name="McCartney M.A."/>
            <person name="Auch B."/>
            <person name="Kono T."/>
            <person name="Mallez S."/>
            <person name="Zhang Y."/>
            <person name="Obille A."/>
            <person name="Becker A."/>
            <person name="Abrahante J.E."/>
            <person name="Garbe J."/>
            <person name="Badalamenti J.P."/>
            <person name="Herman A."/>
            <person name="Mangelson H."/>
            <person name="Liachko I."/>
            <person name="Sullivan S."/>
            <person name="Sone E.D."/>
            <person name="Koren S."/>
            <person name="Silverstein K.A.T."/>
            <person name="Beckman K.B."/>
            <person name="Gohl D.M."/>
        </authorList>
    </citation>
    <scope>NUCLEOTIDE SEQUENCE</scope>
    <source>
        <strain evidence="2">Duluth1</strain>
        <tissue evidence="2">Whole animal</tissue>
    </source>
</reference>
<gene>
    <name evidence="2" type="ORF">DPMN_111309</name>
</gene>